<evidence type="ECO:0000256" key="11">
    <source>
        <dbReference type="ARBA" id="ARBA00023225"/>
    </source>
</evidence>
<evidence type="ECO:0000259" key="16">
    <source>
        <dbReference type="SMART" id="SM00962"/>
    </source>
</evidence>
<dbReference type="Proteomes" id="UP000199225">
    <property type="component" value="Unassembled WGS sequence"/>
</dbReference>
<dbReference type="FunFam" id="3.40.50.300:FF:000695">
    <property type="entry name" value="Flagellar biosynthesis regulator FlhF"/>
    <property type="match status" value="1"/>
</dbReference>
<dbReference type="RefSeq" id="WP_093191650.1">
    <property type="nucleotide sequence ID" value="NZ_FNEV01000001.1"/>
</dbReference>
<dbReference type="InterPro" id="IPR003593">
    <property type="entry name" value="AAA+_ATPase"/>
</dbReference>
<keyword evidence="11" id="KW-1006">Bacterial flagellum protein export</keyword>
<dbReference type="AlphaFoldDB" id="A0A1G8Q9R7"/>
<dbReference type="GO" id="GO:0005047">
    <property type="term" value="F:signal recognition particle binding"/>
    <property type="evidence" value="ECO:0007669"/>
    <property type="project" value="TreeGrafter"/>
</dbReference>
<evidence type="ECO:0000256" key="2">
    <source>
        <dbReference type="ARBA" id="ARBA00008531"/>
    </source>
</evidence>
<feature type="domain" description="SRP54-type proteins GTP-binding" evidence="16">
    <location>
        <begin position="165"/>
        <end position="356"/>
    </location>
</feature>
<dbReference type="GO" id="GO:0006614">
    <property type="term" value="P:SRP-dependent cotranslational protein targeting to membrane"/>
    <property type="evidence" value="ECO:0007669"/>
    <property type="project" value="UniProtKB-UniRule"/>
</dbReference>
<comment type="function">
    <text evidence="12">Necessary for flagellar biosynthesis. May be involved in translocation of the flagellum.</text>
</comment>
<evidence type="ECO:0000313" key="18">
    <source>
        <dbReference type="Proteomes" id="UP000199225"/>
    </source>
</evidence>
<dbReference type="SMART" id="SM00962">
    <property type="entry name" value="SRP54"/>
    <property type="match status" value="1"/>
</dbReference>
<evidence type="ECO:0000256" key="9">
    <source>
        <dbReference type="ARBA" id="ARBA00023134"/>
    </source>
</evidence>
<dbReference type="GO" id="GO:0044781">
    <property type="term" value="P:bacterial-type flagellum organization"/>
    <property type="evidence" value="ECO:0007669"/>
    <property type="project" value="UniProtKB-UniRule"/>
</dbReference>
<accession>A0A1G8Q9R7</accession>
<comment type="similarity">
    <text evidence="2">Belongs to the GTP-binding SRP family.</text>
</comment>
<sequence>MKVKKFQAETMPKAMKKVKQELGTDAVILNSKEVKSGGFLGLFKKKGIEVIAAKDPDTPQAPPKRSNPAKPSFQREPMEMTENSTQETALMKGLEDLKALIKSEKVDTSEVKGAYMELSDQELSSPIIEEIISRMSEGSSLKAETKKYLSDQAAQVPEASINKSKQFIHLIGPTGVGKTTTAAKLAADAALNEGLSVAFITTDTYRIAAIDQLRTYAKLLDVPMEVAYNIGDYLNAREKLKDKDLVIVDTAGRNYKDPSYVRELEQVIDFRKDAETILVLSMTSKLKDIEAVYHQFSSVPIHSLIFTKADESASYGAAISLCMNHQIGISYMTRGQSVPDDIETVSFPVLIDQLTTELSDE</sequence>
<dbReference type="PANTHER" id="PTHR43134:SF3">
    <property type="entry name" value="FLAGELLAR BIOSYNTHESIS PROTEIN FLHF"/>
    <property type="match status" value="1"/>
</dbReference>
<dbReference type="OrthoDB" id="9778554at2"/>
<dbReference type="Gene3D" id="3.40.50.300">
    <property type="entry name" value="P-loop containing nucleotide triphosphate hydrolases"/>
    <property type="match status" value="1"/>
</dbReference>
<evidence type="ECO:0000256" key="6">
    <source>
        <dbReference type="ARBA" id="ARBA00022741"/>
    </source>
</evidence>
<feature type="region of interest" description="Disordered" evidence="14">
    <location>
        <begin position="53"/>
        <end position="81"/>
    </location>
</feature>
<dbReference type="STRING" id="86666.SAMN04490247_0488"/>
<evidence type="ECO:0000256" key="1">
    <source>
        <dbReference type="ARBA" id="ARBA00004413"/>
    </source>
</evidence>
<dbReference type="NCBIfam" id="TIGR03499">
    <property type="entry name" value="FlhF"/>
    <property type="match status" value="1"/>
</dbReference>
<keyword evidence="9" id="KW-0342">GTP-binding</keyword>
<evidence type="ECO:0000256" key="7">
    <source>
        <dbReference type="ARBA" id="ARBA00022795"/>
    </source>
</evidence>
<dbReference type="EMBL" id="FNEV01000001">
    <property type="protein sequence ID" value="SDJ01512.1"/>
    <property type="molecule type" value="Genomic_DNA"/>
</dbReference>
<dbReference type="SUPFAM" id="SSF52540">
    <property type="entry name" value="P-loop containing nucleoside triphosphate hydrolases"/>
    <property type="match status" value="1"/>
</dbReference>
<keyword evidence="17" id="KW-0969">Cilium</keyword>
<evidence type="ECO:0000313" key="17">
    <source>
        <dbReference type="EMBL" id="SDJ01512.1"/>
    </source>
</evidence>
<evidence type="ECO:0000256" key="5">
    <source>
        <dbReference type="ARBA" id="ARBA00022475"/>
    </source>
</evidence>
<keyword evidence="6" id="KW-0547">Nucleotide-binding</keyword>
<evidence type="ECO:0000256" key="10">
    <source>
        <dbReference type="ARBA" id="ARBA00023136"/>
    </source>
</evidence>
<keyword evidence="18" id="KW-1185">Reference proteome</keyword>
<keyword evidence="4" id="KW-0813">Transport</keyword>
<keyword evidence="7" id="KW-1005">Bacterial flagellum biogenesis</keyword>
<evidence type="ECO:0000256" key="13">
    <source>
        <dbReference type="NCBIfam" id="TIGR03499"/>
    </source>
</evidence>
<keyword evidence="17" id="KW-0282">Flagellum</keyword>
<dbReference type="GO" id="GO:0015031">
    <property type="term" value="P:protein transport"/>
    <property type="evidence" value="ECO:0007669"/>
    <property type="project" value="UniProtKB-KW"/>
</dbReference>
<dbReference type="Gene3D" id="1.20.120.1380">
    <property type="entry name" value="Flagellar FlhF biosynthesis protein, N domain"/>
    <property type="match status" value="1"/>
</dbReference>
<evidence type="ECO:0000256" key="14">
    <source>
        <dbReference type="SAM" id="MobiDB-lite"/>
    </source>
</evidence>
<keyword evidence="10" id="KW-0472">Membrane</keyword>
<dbReference type="GO" id="GO:0005886">
    <property type="term" value="C:plasma membrane"/>
    <property type="evidence" value="ECO:0007669"/>
    <property type="project" value="UniProtKB-SubCell"/>
</dbReference>
<dbReference type="InterPro" id="IPR000897">
    <property type="entry name" value="SRP54_GTPase_dom"/>
</dbReference>
<dbReference type="Pfam" id="PF00448">
    <property type="entry name" value="SRP54"/>
    <property type="match status" value="1"/>
</dbReference>
<dbReference type="GO" id="GO:0005525">
    <property type="term" value="F:GTP binding"/>
    <property type="evidence" value="ECO:0007669"/>
    <property type="project" value="UniProtKB-UniRule"/>
</dbReference>
<name>A0A1G8Q9R7_9BACI</name>
<dbReference type="CDD" id="cd17873">
    <property type="entry name" value="FlhF"/>
    <property type="match status" value="1"/>
</dbReference>
<protein>
    <recommendedName>
        <fullName evidence="3 13">Flagellar biosynthesis protein FlhF</fullName>
    </recommendedName>
</protein>
<dbReference type="SMART" id="SM00382">
    <property type="entry name" value="AAA"/>
    <property type="match status" value="1"/>
</dbReference>
<keyword evidence="17" id="KW-0966">Cell projection</keyword>
<evidence type="ECO:0000256" key="8">
    <source>
        <dbReference type="ARBA" id="ARBA00022927"/>
    </source>
</evidence>
<organism evidence="17 18">
    <name type="scientific">Salimicrobium halophilum</name>
    <dbReference type="NCBI Taxonomy" id="86666"/>
    <lineage>
        <taxon>Bacteria</taxon>
        <taxon>Bacillati</taxon>
        <taxon>Bacillota</taxon>
        <taxon>Bacilli</taxon>
        <taxon>Bacillales</taxon>
        <taxon>Bacillaceae</taxon>
        <taxon>Salimicrobium</taxon>
    </lineage>
</organism>
<dbReference type="PANTHER" id="PTHR43134">
    <property type="entry name" value="SIGNAL RECOGNITION PARTICLE RECEPTOR SUBUNIT ALPHA"/>
    <property type="match status" value="1"/>
</dbReference>
<dbReference type="InterPro" id="IPR020006">
    <property type="entry name" value="FlhF"/>
</dbReference>
<gene>
    <name evidence="17" type="ORF">SAMN04490247_0488</name>
</gene>
<feature type="domain" description="AAA+ ATPase" evidence="15">
    <location>
        <begin position="164"/>
        <end position="306"/>
    </location>
</feature>
<keyword evidence="5" id="KW-1003">Cell membrane</keyword>
<evidence type="ECO:0000256" key="12">
    <source>
        <dbReference type="ARBA" id="ARBA00025337"/>
    </source>
</evidence>
<evidence type="ECO:0000256" key="3">
    <source>
        <dbReference type="ARBA" id="ARBA00014919"/>
    </source>
</evidence>
<dbReference type="InterPro" id="IPR047040">
    <property type="entry name" value="FlhF__GTPase_dom"/>
</dbReference>
<comment type="subcellular location">
    <subcellularLocation>
        <location evidence="1">Cell membrane</location>
        <topology evidence="1">Peripheral membrane protein</topology>
        <orientation evidence="1">Cytoplasmic side</orientation>
    </subcellularLocation>
</comment>
<keyword evidence="8" id="KW-0653">Protein transport</keyword>
<evidence type="ECO:0000256" key="4">
    <source>
        <dbReference type="ARBA" id="ARBA00022448"/>
    </source>
</evidence>
<dbReference type="InterPro" id="IPR027417">
    <property type="entry name" value="P-loop_NTPase"/>
</dbReference>
<dbReference type="GO" id="GO:0003924">
    <property type="term" value="F:GTPase activity"/>
    <property type="evidence" value="ECO:0007669"/>
    <property type="project" value="UniProtKB-UniRule"/>
</dbReference>
<evidence type="ECO:0000259" key="15">
    <source>
        <dbReference type="SMART" id="SM00382"/>
    </source>
</evidence>
<proteinExistence type="inferred from homology"/>
<reference evidence="18" key="1">
    <citation type="submission" date="2016-10" db="EMBL/GenBank/DDBJ databases">
        <authorList>
            <person name="Varghese N."/>
            <person name="Submissions S."/>
        </authorList>
    </citation>
    <scope>NUCLEOTIDE SEQUENCE [LARGE SCALE GENOMIC DNA]</scope>
    <source>
        <strain evidence="18">DSM 4771</strain>
    </source>
</reference>